<reference evidence="3" key="1">
    <citation type="submission" date="2017-04" db="EMBL/GenBank/DDBJ databases">
        <authorList>
            <person name="Varghese N."/>
            <person name="Submissions S."/>
        </authorList>
    </citation>
    <scope>NUCLEOTIDE SEQUENCE [LARGE SCALE GENOMIC DNA]</scope>
    <source>
        <strain evidence="3">RKEM611</strain>
    </source>
</reference>
<accession>A0A1Y6BDY8</accession>
<dbReference type="Proteomes" id="UP000192907">
    <property type="component" value="Unassembled WGS sequence"/>
</dbReference>
<protein>
    <submittedName>
        <fullName evidence="2">Uncharacterized protein</fullName>
    </submittedName>
</protein>
<evidence type="ECO:0000313" key="2">
    <source>
        <dbReference type="EMBL" id="SME96651.1"/>
    </source>
</evidence>
<sequence length="56" mass="6027">MPRQVEFSARRQGVSEKTVGPGYGDEASDKVNNAEALNRLGTSGHILLLGFHDGGW</sequence>
<dbReference type="AlphaFoldDB" id="A0A1Y6BDY8"/>
<dbReference type="EMBL" id="FWZT01000002">
    <property type="protein sequence ID" value="SME96651.1"/>
    <property type="molecule type" value="Genomic_DNA"/>
</dbReference>
<gene>
    <name evidence="2" type="ORF">SAMN06296036_102303</name>
</gene>
<feature type="region of interest" description="Disordered" evidence="1">
    <location>
        <begin position="1"/>
        <end position="27"/>
    </location>
</feature>
<evidence type="ECO:0000313" key="3">
    <source>
        <dbReference type="Proteomes" id="UP000192907"/>
    </source>
</evidence>
<keyword evidence="3" id="KW-1185">Reference proteome</keyword>
<name>A0A1Y6BDY8_9BACT</name>
<organism evidence="2 3">
    <name type="scientific">Pseudobacteriovorax antillogorgiicola</name>
    <dbReference type="NCBI Taxonomy" id="1513793"/>
    <lineage>
        <taxon>Bacteria</taxon>
        <taxon>Pseudomonadati</taxon>
        <taxon>Bdellovibrionota</taxon>
        <taxon>Oligoflexia</taxon>
        <taxon>Oligoflexales</taxon>
        <taxon>Pseudobacteriovoracaceae</taxon>
        <taxon>Pseudobacteriovorax</taxon>
    </lineage>
</organism>
<evidence type="ECO:0000256" key="1">
    <source>
        <dbReference type="SAM" id="MobiDB-lite"/>
    </source>
</evidence>
<proteinExistence type="predicted"/>